<accession>A0A1D6G1E2</accession>
<dbReference type="AlphaFoldDB" id="A0A1D6G1E2"/>
<gene>
    <name evidence="1" type="ORF">ZEAMMB73_Zm00001d011565</name>
</gene>
<dbReference type="EMBL" id="CM000784">
    <property type="protein sequence ID" value="AQK97245.1"/>
    <property type="molecule type" value="Genomic_DNA"/>
</dbReference>
<name>A0A1D6G1E2_MAIZE</name>
<proteinExistence type="predicted"/>
<sequence length="109" mass="12057">MKHTTGTSGNRFLRWQGDTWRAIPSNHLGLGTCKVKQGDTLCQRITRGLAQPSRQLIYHSVPDSSSRTTSDAAPPQPPSLSLHLSLQMCCLQVLPAFLHPFSHCFMPSD</sequence>
<protein>
    <submittedName>
        <fullName evidence="1">Putative ubiquitin-conjugating enzyme family</fullName>
    </submittedName>
</protein>
<evidence type="ECO:0000313" key="1">
    <source>
        <dbReference type="EMBL" id="AQK97245.1"/>
    </source>
</evidence>
<reference evidence="1" key="1">
    <citation type="submission" date="2015-12" db="EMBL/GenBank/DDBJ databases">
        <title>Update maize B73 reference genome by single molecule sequencing technologies.</title>
        <authorList>
            <consortium name="Maize Genome Sequencing Project"/>
            <person name="Ware D."/>
        </authorList>
    </citation>
    <scope>NUCLEOTIDE SEQUENCE</scope>
    <source>
        <tissue evidence="1">Seedling</tissue>
    </source>
</reference>
<organism evidence="1">
    <name type="scientific">Zea mays</name>
    <name type="common">Maize</name>
    <dbReference type="NCBI Taxonomy" id="4577"/>
    <lineage>
        <taxon>Eukaryota</taxon>
        <taxon>Viridiplantae</taxon>
        <taxon>Streptophyta</taxon>
        <taxon>Embryophyta</taxon>
        <taxon>Tracheophyta</taxon>
        <taxon>Spermatophyta</taxon>
        <taxon>Magnoliopsida</taxon>
        <taxon>Liliopsida</taxon>
        <taxon>Poales</taxon>
        <taxon>Poaceae</taxon>
        <taxon>PACMAD clade</taxon>
        <taxon>Panicoideae</taxon>
        <taxon>Andropogonodae</taxon>
        <taxon>Andropogoneae</taxon>
        <taxon>Tripsacinae</taxon>
        <taxon>Zea</taxon>
    </lineage>
</organism>
<dbReference type="EMBL" id="CM000784">
    <property type="protein sequence ID" value="AQK97244.1"/>
    <property type="molecule type" value="Genomic_DNA"/>
</dbReference>